<dbReference type="SUPFAM" id="SSF47384">
    <property type="entry name" value="Homodimeric domain of signal transducing histidine kinase"/>
    <property type="match status" value="1"/>
</dbReference>
<dbReference type="InterPro" id="IPR017055">
    <property type="entry name" value="Sig_transdc_His_kinase_DctB"/>
</dbReference>
<dbReference type="PIRSF" id="PIRSF036431">
    <property type="entry name" value="STHK_DctB"/>
    <property type="match status" value="1"/>
</dbReference>
<evidence type="ECO:0000313" key="21">
    <source>
        <dbReference type="Proteomes" id="UP000245911"/>
    </source>
</evidence>
<keyword evidence="21" id="KW-1185">Reference proteome</keyword>
<evidence type="ECO:0000256" key="7">
    <source>
        <dbReference type="ARBA" id="ARBA00022679"/>
    </source>
</evidence>
<accession>A0A2T8HRL2</accession>
<dbReference type="EC" id="2.7.13.3" evidence="3"/>
<dbReference type="AlphaFoldDB" id="A0A2T8HRL2"/>
<dbReference type="PROSITE" id="PS50109">
    <property type="entry name" value="HIS_KIN"/>
    <property type="match status" value="1"/>
</dbReference>
<dbReference type="InterPro" id="IPR036890">
    <property type="entry name" value="HATPase_C_sf"/>
</dbReference>
<evidence type="ECO:0000256" key="17">
    <source>
        <dbReference type="SAM" id="Coils"/>
    </source>
</evidence>
<keyword evidence="11" id="KW-0067">ATP-binding</keyword>
<evidence type="ECO:0000256" key="6">
    <source>
        <dbReference type="ARBA" id="ARBA00022553"/>
    </source>
</evidence>
<gene>
    <name evidence="20" type="ORF">DDE20_14455</name>
</gene>
<keyword evidence="9" id="KW-0547">Nucleotide-binding</keyword>
<evidence type="ECO:0000256" key="8">
    <source>
        <dbReference type="ARBA" id="ARBA00022692"/>
    </source>
</evidence>
<comment type="catalytic activity">
    <reaction evidence="1">
        <text>ATP + protein L-histidine = ADP + protein N-phospho-L-histidine.</text>
        <dbReference type="EC" id="2.7.13.3"/>
    </reaction>
</comment>
<dbReference type="Pfam" id="PF02518">
    <property type="entry name" value="HATPase_c"/>
    <property type="match status" value="1"/>
</dbReference>
<dbReference type="GO" id="GO:0000155">
    <property type="term" value="F:phosphorelay sensor kinase activity"/>
    <property type="evidence" value="ECO:0007669"/>
    <property type="project" value="InterPro"/>
</dbReference>
<dbReference type="EMBL" id="QDKM01000007">
    <property type="protein sequence ID" value="PVH28064.1"/>
    <property type="molecule type" value="Genomic_DNA"/>
</dbReference>
<reference evidence="20 21" key="1">
    <citation type="submission" date="2018-04" db="EMBL/GenBank/DDBJ databases">
        <title>Pararhodobacter oceanense sp. nov., isolated from marine intertidal sediment.</title>
        <authorList>
            <person name="Wang X.-L."/>
            <person name="Du Z.-J."/>
        </authorList>
    </citation>
    <scope>NUCLEOTIDE SEQUENCE [LARGE SCALE GENOMIC DNA]</scope>
    <source>
        <strain evidence="20 21">AM505</strain>
    </source>
</reference>
<dbReference type="Pfam" id="PF00512">
    <property type="entry name" value="HisKA"/>
    <property type="match status" value="1"/>
</dbReference>
<dbReference type="Proteomes" id="UP000245911">
    <property type="component" value="Unassembled WGS sequence"/>
</dbReference>
<dbReference type="SMART" id="SM00387">
    <property type="entry name" value="HATPase_c"/>
    <property type="match status" value="1"/>
</dbReference>
<evidence type="ECO:0000259" key="19">
    <source>
        <dbReference type="PROSITE" id="PS50109"/>
    </source>
</evidence>
<comment type="subcellular location">
    <subcellularLocation>
        <location evidence="2">Cell inner membrane</location>
        <topology evidence="2">Multi-pass membrane protein</topology>
    </subcellularLocation>
</comment>
<dbReference type="Gene3D" id="3.30.450.20">
    <property type="entry name" value="PAS domain"/>
    <property type="match status" value="2"/>
</dbReference>
<keyword evidence="17" id="KW-0175">Coiled coil</keyword>
<keyword evidence="10 20" id="KW-0418">Kinase</keyword>
<keyword evidence="13" id="KW-0902">Two-component regulatory system</keyword>
<dbReference type="RefSeq" id="WP_116559330.1">
    <property type="nucleotide sequence ID" value="NZ_QDKM01000007.1"/>
</dbReference>
<dbReference type="Gene3D" id="3.30.565.10">
    <property type="entry name" value="Histidine kinase-like ATPase, C-terminal domain"/>
    <property type="match status" value="1"/>
</dbReference>
<dbReference type="OrthoDB" id="7568856at2"/>
<feature type="coiled-coil region" evidence="17">
    <location>
        <begin position="301"/>
        <end position="345"/>
    </location>
</feature>
<evidence type="ECO:0000256" key="3">
    <source>
        <dbReference type="ARBA" id="ARBA00012438"/>
    </source>
</evidence>
<dbReference type="GO" id="GO:0005886">
    <property type="term" value="C:plasma membrane"/>
    <property type="evidence" value="ECO:0007669"/>
    <property type="project" value="UniProtKB-SubCell"/>
</dbReference>
<dbReference type="SUPFAM" id="SSF103190">
    <property type="entry name" value="Sensory domain-like"/>
    <property type="match status" value="1"/>
</dbReference>
<comment type="function">
    <text evidence="15">Member of the two-component regulatory system DctB/DctD involved in the transport of C4-dicarboxylates. DctB functions as a membrane-associated protein kinase that phosphorylates DctD in response to environmental signals.</text>
</comment>
<evidence type="ECO:0000256" key="5">
    <source>
        <dbReference type="ARBA" id="ARBA00022519"/>
    </source>
</evidence>
<name>A0A2T8HRL2_9RHOB</name>
<evidence type="ECO:0000256" key="16">
    <source>
        <dbReference type="ARBA" id="ARBA00073143"/>
    </source>
</evidence>
<dbReference type="Gene3D" id="1.10.287.130">
    <property type="match status" value="1"/>
</dbReference>
<keyword evidence="5" id="KW-0997">Cell inner membrane</keyword>
<evidence type="ECO:0000313" key="20">
    <source>
        <dbReference type="EMBL" id="PVH28064.1"/>
    </source>
</evidence>
<keyword evidence="6" id="KW-0597">Phosphoprotein</keyword>
<evidence type="ECO:0000256" key="10">
    <source>
        <dbReference type="ARBA" id="ARBA00022777"/>
    </source>
</evidence>
<evidence type="ECO:0000256" key="18">
    <source>
        <dbReference type="SAM" id="Phobius"/>
    </source>
</evidence>
<protein>
    <recommendedName>
        <fullName evidence="16">C4-dicarboxylate transport sensor protein DctB</fullName>
        <ecNumber evidence="3">2.7.13.3</ecNumber>
    </recommendedName>
</protein>
<dbReference type="SMART" id="SM00388">
    <property type="entry name" value="HisKA"/>
    <property type="match status" value="1"/>
</dbReference>
<evidence type="ECO:0000256" key="12">
    <source>
        <dbReference type="ARBA" id="ARBA00022989"/>
    </source>
</evidence>
<comment type="caution">
    <text evidence="20">The sequence shown here is derived from an EMBL/GenBank/DDBJ whole genome shotgun (WGS) entry which is preliminary data.</text>
</comment>
<evidence type="ECO:0000256" key="13">
    <source>
        <dbReference type="ARBA" id="ARBA00023012"/>
    </source>
</evidence>
<sequence>MPPWGKAVVVLLVVIAAAVVWVLDDWLSESFAVDTRNRAELRLVLYAGNIEAELQRTQIVPILMARDPELRQALESMNFASIPQLLISLQEDVGAASIELLDTSGRVVGATDRNRLGVMRATEPLFVDGRRANDTIFTVHPRDTGGYGFAFARAIRSGTQVLGVVTVEVDLAKFERAWSGFADAVALLDSEGRVILSTEPRWRGRTEAEALALRDAPSAIERALRYTADLTGRGPDTFIASEAVLRSETRVRHRGWRLISYTGYGGVREKVNGVLALVIMGFALLLAMVFYLFSRRAWSQSARFEQESVELRQLNIRLQREIAAREKMQKELTVAEQTLAQSSKLAVLGEMSAAVSHELNQPLAAMKTYLAGARLLLNRRRSEEALVSFQRIDDLIDRMGAITRQLKSFARKGGDAFAPLDLRLCVAEALAMMEPRLRQRRVLVVRTMPKEPVMVMGDALRLEQVLINLLRNAVDATNKINAPQVDIVVTQGETVSLIFRDNGVGIADIDKIFEPFHTSKKPGEGVGLGLAISSGIIADHGGRLTARNLAEGGAAFEIALPVLVSTAETAA</sequence>
<dbReference type="InterPro" id="IPR029151">
    <property type="entry name" value="Sensor-like_sf"/>
</dbReference>
<dbReference type="InterPro" id="IPR003661">
    <property type="entry name" value="HisK_dim/P_dom"/>
</dbReference>
<dbReference type="PANTHER" id="PTHR43065">
    <property type="entry name" value="SENSOR HISTIDINE KINASE"/>
    <property type="match status" value="1"/>
</dbReference>
<evidence type="ECO:0000256" key="2">
    <source>
        <dbReference type="ARBA" id="ARBA00004429"/>
    </source>
</evidence>
<dbReference type="SUPFAM" id="SSF55874">
    <property type="entry name" value="ATPase domain of HSP90 chaperone/DNA topoisomerase II/histidine kinase"/>
    <property type="match status" value="1"/>
</dbReference>
<evidence type="ECO:0000256" key="11">
    <source>
        <dbReference type="ARBA" id="ARBA00022840"/>
    </source>
</evidence>
<keyword evidence="14 18" id="KW-0472">Membrane</keyword>
<evidence type="ECO:0000256" key="1">
    <source>
        <dbReference type="ARBA" id="ARBA00000085"/>
    </source>
</evidence>
<evidence type="ECO:0000256" key="14">
    <source>
        <dbReference type="ARBA" id="ARBA00023136"/>
    </source>
</evidence>
<dbReference type="PANTHER" id="PTHR43065:SF46">
    <property type="entry name" value="C4-DICARBOXYLATE TRANSPORT SENSOR PROTEIN DCTB"/>
    <property type="match status" value="1"/>
</dbReference>
<evidence type="ECO:0000256" key="9">
    <source>
        <dbReference type="ARBA" id="ARBA00022741"/>
    </source>
</evidence>
<keyword evidence="7" id="KW-0808">Transferase</keyword>
<keyword evidence="4" id="KW-1003">Cell membrane</keyword>
<dbReference type="InterPro" id="IPR003594">
    <property type="entry name" value="HATPase_dom"/>
</dbReference>
<dbReference type="InterPro" id="IPR036097">
    <property type="entry name" value="HisK_dim/P_sf"/>
</dbReference>
<keyword evidence="12 18" id="KW-1133">Transmembrane helix</keyword>
<dbReference type="InterPro" id="IPR005467">
    <property type="entry name" value="His_kinase_dom"/>
</dbReference>
<feature type="domain" description="Histidine kinase" evidence="19">
    <location>
        <begin position="354"/>
        <end position="564"/>
    </location>
</feature>
<proteinExistence type="predicted"/>
<evidence type="ECO:0000256" key="15">
    <source>
        <dbReference type="ARBA" id="ARBA00059004"/>
    </source>
</evidence>
<dbReference type="Gene3D" id="6.10.250.3020">
    <property type="match status" value="1"/>
</dbReference>
<evidence type="ECO:0000256" key="4">
    <source>
        <dbReference type="ARBA" id="ARBA00022475"/>
    </source>
</evidence>
<dbReference type="GO" id="GO:0005524">
    <property type="term" value="F:ATP binding"/>
    <property type="evidence" value="ECO:0007669"/>
    <property type="project" value="UniProtKB-KW"/>
</dbReference>
<keyword evidence="8 18" id="KW-0812">Transmembrane</keyword>
<dbReference type="CDD" id="cd00082">
    <property type="entry name" value="HisKA"/>
    <property type="match status" value="1"/>
</dbReference>
<dbReference type="PRINTS" id="PR00344">
    <property type="entry name" value="BCTRLSENSOR"/>
</dbReference>
<dbReference type="FunFam" id="1.10.287.130:FF:000049">
    <property type="entry name" value="C4-dicarboxylate transport sensor protein DctB"/>
    <property type="match status" value="1"/>
</dbReference>
<feature type="transmembrane region" description="Helical" evidence="18">
    <location>
        <begin position="274"/>
        <end position="293"/>
    </location>
</feature>
<organism evidence="20 21">
    <name type="scientific">Pararhodobacter oceanensis</name>
    <dbReference type="NCBI Taxonomy" id="2172121"/>
    <lineage>
        <taxon>Bacteria</taxon>
        <taxon>Pseudomonadati</taxon>
        <taxon>Pseudomonadota</taxon>
        <taxon>Alphaproteobacteria</taxon>
        <taxon>Rhodobacterales</taxon>
        <taxon>Paracoccaceae</taxon>
        <taxon>Pararhodobacter</taxon>
    </lineage>
</organism>
<dbReference type="InterPro" id="IPR004358">
    <property type="entry name" value="Sig_transdc_His_kin-like_C"/>
</dbReference>